<dbReference type="PANTHER" id="PTHR36558">
    <property type="entry name" value="GLR1098 PROTEIN"/>
    <property type="match status" value="1"/>
</dbReference>
<evidence type="ECO:0000313" key="3">
    <source>
        <dbReference type="Proteomes" id="UP000316426"/>
    </source>
</evidence>
<organism evidence="2 3">
    <name type="scientific">Botrimarina mediterranea</name>
    <dbReference type="NCBI Taxonomy" id="2528022"/>
    <lineage>
        <taxon>Bacteria</taxon>
        <taxon>Pseudomonadati</taxon>
        <taxon>Planctomycetota</taxon>
        <taxon>Planctomycetia</taxon>
        <taxon>Pirellulales</taxon>
        <taxon>Lacipirellulaceae</taxon>
        <taxon>Botrimarina</taxon>
    </lineage>
</organism>
<dbReference type="PANTHER" id="PTHR36558:SF1">
    <property type="entry name" value="RESTRICTION ENDONUCLEASE DOMAIN-CONTAINING PROTEIN-RELATED"/>
    <property type="match status" value="1"/>
</dbReference>
<dbReference type="SUPFAM" id="SSF52980">
    <property type="entry name" value="Restriction endonuclease-like"/>
    <property type="match status" value="1"/>
</dbReference>
<dbReference type="RefSeq" id="WP_145113697.1">
    <property type="nucleotide sequence ID" value="NZ_CP036349.1"/>
</dbReference>
<accession>A0A518KAS7</accession>
<dbReference type="AlphaFoldDB" id="A0A518KAS7"/>
<feature type="domain" description="Putative restriction endonuclease" evidence="1">
    <location>
        <begin position="13"/>
        <end position="171"/>
    </location>
</feature>
<protein>
    <recommendedName>
        <fullName evidence="1">Putative restriction endonuclease domain-containing protein</fullName>
    </recommendedName>
</protein>
<dbReference type="InterPro" id="IPR008538">
    <property type="entry name" value="Uma2"/>
</dbReference>
<dbReference type="EMBL" id="CP036349">
    <property type="protein sequence ID" value="QDV74892.1"/>
    <property type="molecule type" value="Genomic_DNA"/>
</dbReference>
<dbReference type="Proteomes" id="UP000316426">
    <property type="component" value="Chromosome"/>
</dbReference>
<dbReference type="Gene3D" id="3.90.1570.10">
    <property type="entry name" value="tt1808, chain A"/>
    <property type="match status" value="1"/>
</dbReference>
<gene>
    <name evidence="2" type="ORF">Spa11_31010</name>
</gene>
<evidence type="ECO:0000313" key="2">
    <source>
        <dbReference type="EMBL" id="QDV74892.1"/>
    </source>
</evidence>
<evidence type="ECO:0000259" key="1">
    <source>
        <dbReference type="Pfam" id="PF05685"/>
    </source>
</evidence>
<name>A0A518KAS7_9BACT</name>
<keyword evidence="3" id="KW-1185">Reference proteome</keyword>
<dbReference type="InterPro" id="IPR012296">
    <property type="entry name" value="Nuclease_put_TT1808"/>
</dbReference>
<dbReference type="CDD" id="cd06260">
    <property type="entry name" value="DUF820-like"/>
    <property type="match status" value="1"/>
</dbReference>
<reference evidence="2 3" key="1">
    <citation type="submission" date="2019-02" db="EMBL/GenBank/DDBJ databases">
        <title>Deep-cultivation of Planctomycetes and their phenomic and genomic characterization uncovers novel biology.</title>
        <authorList>
            <person name="Wiegand S."/>
            <person name="Jogler M."/>
            <person name="Boedeker C."/>
            <person name="Pinto D."/>
            <person name="Vollmers J."/>
            <person name="Rivas-Marin E."/>
            <person name="Kohn T."/>
            <person name="Peeters S.H."/>
            <person name="Heuer A."/>
            <person name="Rast P."/>
            <person name="Oberbeckmann S."/>
            <person name="Bunk B."/>
            <person name="Jeske O."/>
            <person name="Meyerdierks A."/>
            <person name="Storesund J.E."/>
            <person name="Kallscheuer N."/>
            <person name="Luecker S."/>
            <person name="Lage O.M."/>
            <person name="Pohl T."/>
            <person name="Merkel B.J."/>
            <person name="Hornburger P."/>
            <person name="Mueller R.-W."/>
            <person name="Bruemmer F."/>
            <person name="Labrenz M."/>
            <person name="Spormann A.M."/>
            <person name="Op den Camp H."/>
            <person name="Overmann J."/>
            <person name="Amann R."/>
            <person name="Jetten M.S.M."/>
            <person name="Mascher T."/>
            <person name="Medema M.H."/>
            <person name="Devos D.P."/>
            <person name="Kaster A.-K."/>
            <person name="Ovreas L."/>
            <person name="Rohde M."/>
            <person name="Galperin M.Y."/>
            <person name="Jogler C."/>
        </authorList>
    </citation>
    <scope>NUCLEOTIDE SEQUENCE [LARGE SCALE GENOMIC DNA]</scope>
    <source>
        <strain evidence="2 3">Spa11</strain>
    </source>
</reference>
<dbReference type="InterPro" id="IPR011335">
    <property type="entry name" value="Restrct_endonuc-II-like"/>
</dbReference>
<proteinExistence type="predicted"/>
<dbReference type="KEGG" id="bmei:Spa11_31010"/>
<sequence>MSTGALRFDTISVEDYLAGEEVAEVRHEYVDGRVYAMAGGTVSHALVQANALASLHTGLRGKKCRPFGSDMKVRVITPGRPHFYYPDVSVVCDSNANSDVFQDRPVVIVEVLSHSTRRIDDGEKREAYFSVPTLLVYLLAEQDKAAVKVYRRTEAGFSIEAYAGLEAVIDLPEIDAQLPLAELYQGVDFTPEPGDPEDISS</sequence>
<dbReference type="Pfam" id="PF05685">
    <property type="entry name" value="Uma2"/>
    <property type="match status" value="1"/>
</dbReference>